<feature type="domain" description="FHA" evidence="1">
    <location>
        <begin position="25"/>
        <end position="74"/>
    </location>
</feature>
<evidence type="ECO:0000259" key="1">
    <source>
        <dbReference type="PROSITE" id="PS50006"/>
    </source>
</evidence>
<proteinExistence type="predicted"/>
<dbReference type="InterPro" id="IPR008984">
    <property type="entry name" value="SMAD_FHA_dom_sf"/>
</dbReference>
<dbReference type="AlphaFoldDB" id="A0A0F6TQE0"/>
<keyword evidence="3" id="KW-1185">Reference proteome</keyword>
<reference evidence="2 3" key="1">
    <citation type="submission" date="2015-02" db="EMBL/GenBank/DDBJ databases">
        <title>Complete genome sequence of Kangiella geojedonensis strain YCS-5T.</title>
        <authorList>
            <person name="Kim K.M."/>
        </authorList>
    </citation>
    <scope>NUCLEOTIDE SEQUENCE [LARGE SCALE GENOMIC DNA]</scope>
    <source>
        <strain evidence="2 3">YCS-5</strain>
    </source>
</reference>
<dbReference type="Pfam" id="PF00498">
    <property type="entry name" value="FHA"/>
    <property type="match status" value="1"/>
</dbReference>
<dbReference type="HOGENOM" id="CLU_929931_0_0_6"/>
<dbReference type="SMART" id="SM00065">
    <property type="entry name" value="GAF"/>
    <property type="match status" value="1"/>
</dbReference>
<sequence>MPARITACYPDMPAKESVLFENSQYQVGRDHDCEVRLNHPSVSRKHALVNARDEHWYLKDGLSSNGVRINGKPIEGGQLSSNDVISLGEIDCLFELKTKQQLDSITAHNEWRIQQSRKSYNELARQSLLDALDEQLYSLLNLTGTQRGLVMLGNSPETLTVCASKGMTQQDFHSKSFEGSVGAMQRALQQRSPVLAMDVKLDHLLASRESIQRKQIAALACIPLLADNNLVGVVYTDSKESNKVLTELDLEILNLVSEQIKINSEAIVLQNEISAILSNIPEHIFAEQQPIKEQILAVH</sequence>
<dbReference type="RefSeq" id="WP_046561141.1">
    <property type="nucleotide sequence ID" value="NZ_CP010975.1"/>
</dbReference>
<evidence type="ECO:0000313" key="3">
    <source>
        <dbReference type="Proteomes" id="UP000034071"/>
    </source>
</evidence>
<dbReference type="InterPro" id="IPR003018">
    <property type="entry name" value="GAF"/>
</dbReference>
<organism evidence="2 3">
    <name type="scientific">Kangiella geojedonensis</name>
    <dbReference type="NCBI Taxonomy" id="914150"/>
    <lineage>
        <taxon>Bacteria</taxon>
        <taxon>Pseudomonadati</taxon>
        <taxon>Pseudomonadota</taxon>
        <taxon>Gammaproteobacteria</taxon>
        <taxon>Kangiellales</taxon>
        <taxon>Kangiellaceae</taxon>
        <taxon>Kangiella</taxon>
    </lineage>
</organism>
<dbReference type="Proteomes" id="UP000034071">
    <property type="component" value="Chromosome"/>
</dbReference>
<dbReference type="InterPro" id="IPR000253">
    <property type="entry name" value="FHA_dom"/>
</dbReference>
<dbReference type="KEGG" id="kge:TQ33_1060"/>
<dbReference type="OrthoDB" id="5953293at2"/>
<dbReference type="Pfam" id="PF01590">
    <property type="entry name" value="GAF"/>
    <property type="match status" value="1"/>
</dbReference>
<protein>
    <submittedName>
        <fullName evidence="2">FHA domain containing protein</fullName>
    </submittedName>
</protein>
<name>A0A0F6TQE0_9GAMM</name>
<dbReference type="PROSITE" id="PS50006">
    <property type="entry name" value="FHA_DOMAIN"/>
    <property type="match status" value="1"/>
</dbReference>
<dbReference type="InterPro" id="IPR029016">
    <property type="entry name" value="GAF-like_dom_sf"/>
</dbReference>
<dbReference type="SUPFAM" id="SSF49879">
    <property type="entry name" value="SMAD/FHA domain"/>
    <property type="match status" value="1"/>
</dbReference>
<dbReference type="InterPro" id="IPR050923">
    <property type="entry name" value="Cell_Proc_Reg/RNA_Proc"/>
</dbReference>
<dbReference type="EMBL" id="CP010975">
    <property type="protein sequence ID" value="AKE52022.1"/>
    <property type="molecule type" value="Genomic_DNA"/>
</dbReference>
<dbReference type="CDD" id="cd00060">
    <property type="entry name" value="FHA"/>
    <property type="match status" value="1"/>
</dbReference>
<dbReference type="Gene3D" id="2.60.200.20">
    <property type="match status" value="1"/>
</dbReference>
<dbReference type="PANTHER" id="PTHR23308">
    <property type="entry name" value="NUCLEAR INHIBITOR OF PROTEIN PHOSPHATASE-1"/>
    <property type="match status" value="1"/>
</dbReference>
<evidence type="ECO:0000313" key="2">
    <source>
        <dbReference type="EMBL" id="AKE52022.1"/>
    </source>
</evidence>
<dbReference type="SUPFAM" id="SSF55781">
    <property type="entry name" value="GAF domain-like"/>
    <property type="match status" value="1"/>
</dbReference>
<dbReference type="Gene3D" id="3.30.450.40">
    <property type="match status" value="1"/>
</dbReference>
<dbReference type="STRING" id="914150.TQ33_1060"/>
<gene>
    <name evidence="2" type="ORF">TQ33_1060</name>
</gene>
<dbReference type="SMART" id="SM00240">
    <property type="entry name" value="FHA"/>
    <property type="match status" value="1"/>
</dbReference>
<accession>A0A0F6TQE0</accession>